<reference evidence="2" key="2">
    <citation type="submission" date="2023-05" db="EMBL/GenBank/DDBJ databases">
        <authorList>
            <person name="Fouks B."/>
        </authorList>
    </citation>
    <scope>NUCLEOTIDE SEQUENCE</scope>
    <source>
        <strain evidence="2">Stay&amp;Tobe</strain>
        <tissue evidence="2">Testes</tissue>
    </source>
</reference>
<dbReference type="Proteomes" id="UP001233999">
    <property type="component" value="Unassembled WGS sequence"/>
</dbReference>
<feature type="compositionally biased region" description="Low complexity" evidence="1">
    <location>
        <begin position="1"/>
        <end position="10"/>
    </location>
</feature>
<keyword evidence="3" id="KW-1185">Reference proteome</keyword>
<dbReference type="AlphaFoldDB" id="A0AAD8A8K1"/>
<proteinExistence type="predicted"/>
<dbReference type="EMBL" id="JASPKZ010003449">
    <property type="protein sequence ID" value="KAJ9593288.1"/>
    <property type="molecule type" value="Genomic_DNA"/>
</dbReference>
<reference evidence="2" key="1">
    <citation type="journal article" date="2023" name="IScience">
        <title>Live-bearing cockroach genome reveals convergent evolutionary mechanisms linked to viviparity in insects and beyond.</title>
        <authorList>
            <person name="Fouks B."/>
            <person name="Harrison M.C."/>
            <person name="Mikhailova A.A."/>
            <person name="Marchal E."/>
            <person name="English S."/>
            <person name="Carruthers M."/>
            <person name="Jennings E.C."/>
            <person name="Chiamaka E.L."/>
            <person name="Frigard R.A."/>
            <person name="Pippel M."/>
            <person name="Attardo G.M."/>
            <person name="Benoit J.B."/>
            <person name="Bornberg-Bauer E."/>
            <person name="Tobe S.S."/>
        </authorList>
    </citation>
    <scope>NUCLEOTIDE SEQUENCE</scope>
    <source>
        <strain evidence="2">Stay&amp;Tobe</strain>
    </source>
</reference>
<name>A0AAD8A8K1_DIPPU</name>
<evidence type="ECO:0008006" key="4">
    <source>
        <dbReference type="Google" id="ProtNLM"/>
    </source>
</evidence>
<comment type="caution">
    <text evidence="2">The sequence shown here is derived from an EMBL/GenBank/DDBJ whole genome shotgun (WGS) entry which is preliminary data.</text>
</comment>
<sequence length="130" mass="14536">MSFSWFFGSSGKKKSEAGPSENTQETQSGEYVFIERTVRNEEETGATIYPNLPYAVTPQAGTQSSGSNNITNVTQNQNFLFGVPFKLSSDIIFVTSDASMNIVQANHFLSYITQLNMETFDYDFRVEKSV</sequence>
<evidence type="ECO:0000313" key="2">
    <source>
        <dbReference type="EMBL" id="KAJ9593288.1"/>
    </source>
</evidence>
<evidence type="ECO:0000256" key="1">
    <source>
        <dbReference type="SAM" id="MobiDB-lite"/>
    </source>
</evidence>
<gene>
    <name evidence="2" type="ORF">L9F63_015163</name>
</gene>
<evidence type="ECO:0000313" key="3">
    <source>
        <dbReference type="Proteomes" id="UP001233999"/>
    </source>
</evidence>
<feature type="region of interest" description="Disordered" evidence="1">
    <location>
        <begin position="1"/>
        <end position="32"/>
    </location>
</feature>
<protein>
    <recommendedName>
        <fullName evidence="4">UMA domain-containing protein</fullName>
    </recommendedName>
</protein>
<organism evidence="2 3">
    <name type="scientific">Diploptera punctata</name>
    <name type="common">Pacific beetle cockroach</name>
    <dbReference type="NCBI Taxonomy" id="6984"/>
    <lineage>
        <taxon>Eukaryota</taxon>
        <taxon>Metazoa</taxon>
        <taxon>Ecdysozoa</taxon>
        <taxon>Arthropoda</taxon>
        <taxon>Hexapoda</taxon>
        <taxon>Insecta</taxon>
        <taxon>Pterygota</taxon>
        <taxon>Neoptera</taxon>
        <taxon>Polyneoptera</taxon>
        <taxon>Dictyoptera</taxon>
        <taxon>Blattodea</taxon>
        <taxon>Blaberoidea</taxon>
        <taxon>Blaberidae</taxon>
        <taxon>Diplopterinae</taxon>
        <taxon>Diploptera</taxon>
    </lineage>
</organism>
<accession>A0AAD8A8K1</accession>